<dbReference type="GO" id="GO:0016887">
    <property type="term" value="F:ATP hydrolysis activity"/>
    <property type="evidence" value="ECO:0007669"/>
    <property type="project" value="InterPro"/>
</dbReference>
<dbReference type="Gene3D" id="1.20.1110.10">
    <property type="entry name" value="Calcium-transporting ATPase, transmembrane domain"/>
    <property type="match status" value="2"/>
</dbReference>
<dbReference type="InterPro" id="IPR036412">
    <property type="entry name" value="HAD-like_sf"/>
</dbReference>
<keyword evidence="4" id="KW-0067">ATP-binding</keyword>
<dbReference type="SUPFAM" id="SSF81653">
    <property type="entry name" value="Calcium ATPase, transduction domain A"/>
    <property type="match status" value="1"/>
</dbReference>
<comment type="subcellular location">
    <subcellularLocation>
        <location evidence="1">Membrane</location>
        <topology evidence="1">Multi-pass membrane protein</topology>
    </subcellularLocation>
</comment>
<dbReference type="InterPro" id="IPR018303">
    <property type="entry name" value="ATPase_P-typ_P_site"/>
</dbReference>
<dbReference type="InterPro" id="IPR044492">
    <property type="entry name" value="P_typ_ATPase_HD_dom"/>
</dbReference>
<dbReference type="InterPro" id="IPR023299">
    <property type="entry name" value="ATPase_P-typ_cyto_dom_N"/>
</dbReference>
<dbReference type="STRING" id="1759059.ATE48_06780"/>
<dbReference type="InterPro" id="IPR023298">
    <property type="entry name" value="ATPase_P-typ_TM_dom_sf"/>
</dbReference>
<evidence type="ECO:0000256" key="3">
    <source>
        <dbReference type="ARBA" id="ARBA00022741"/>
    </source>
</evidence>
<accession>A0A1B1AGG4</accession>
<dbReference type="InterPro" id="IPR006068">
    <property type="entry name" value="ATPase_P-typ_cation-transptr_C"/>
</dbReference>
<dbReference type="InterPro" id="IPR004014">
    <property type="entry name" value="ATPase_P-typ_cation-transptr_N"/>
</dbReference>
<dbReference type="PANTHER" id="PTHR42861">
    <property type="entry name" value="CALCIUM-TRANSPORTING ATPASE"/>
    <property type="match status" value="1"/>
</dbReference>
<feature type="transmembrane region" description="Helical" evidence="8">
    <location>
        <begin position="709"/>
        <end position="730"/>
    </location>
</feature>
<dbReference type="PRINTS" id="PR00120">
    <property type="entry name" value="HATPASE"/>
</dbReference>
<dbReference type="Proteomes" id="UP000092498">
    <property type="component" value="Chromosome"/>
</dbReference>
<dbReference type="GO" id="GO:0016020">
    <property type="term" value="C:membrane"/>
    <property type="evidence" value="ECO:0007669"/>
    <property type="project" value="UniProtKB-SubCell"/>
</dbReference>
<feature type="transmembrane region" description="Helical" evidence="8">
    <location>
        <begin position="807"/>
        <end position="826"/>
    </location>
</feature>
<evidence type="ECO:0000256" key="6">
    <source>
        <dbReference type="ARBA" id="ARBA00022989"/>
    </source>
</evidence>
<dbReference type="GO" id="GO:0005524">
    <property type="term" value="F:ATP binding"/>
    <property type="evidence" value="ECO:0007669"/>
    <property type="project" value="UniProtKB-KW"/>
</dbReference>
<dbReference type="InterPro" id="IPR059000">
    <property type="entry name" value="ATPase_P-type_domA"/>
</dbReference>
<evidence type="ECO:0000256" key="2">
    <source>
        <dbReference type="ARBA" id="ARBA00022692"/>
    </source>
</evidence>
<dbReference type="SMART" id="SM00831">
    <property type="entry name" value="Cation_ATPase_N"/>
    <property type="match status" value="1"/>
</dbReference>
<dbReference type="Pfam" id="PF00702">
    <property type="entry name" value="Hydrolase"/>
    <property type="match status" value="1"/>
</dbReference>
<evidence type="ECO:0000256" key="4">
    <source>
        <dbReference type="ARBA" id="ARBA00022840"/>
    </source>
</evidence>
<keyword evidence="11" id="KW-1185">Reference proteome</keyword>
<dbReference type="SFLD" id="SFLDG00002">
    <property type="entry name" value="C1.7:_P-type_atpase_like"/>
    <property type="match status" value="1"/>
</dbReference>
<evidence type="ECO:0000256" key="5">
    <source>
        <dbReference type="ARBA" id="ARBA00022967"/>
    </source>
</evidence>
<keyword evidence="7 8" id="KW-0472">Membrane</keyword>
<protein>
    <submittedName>
        <fullName evidence="10">ATPase</fullName>
    </submittedName>
</protein>
<dbReference type="SFLD" id="SFLDF00027">
    <property type="entry name" value="p-type_atpase"/>
    <property type="match status" value="1"/>
</dbReference>
<evidence type="ECO:0000313" key="11">
    <source>
        <dbReference type="Proteomes" id="UP000092498"/>
    </source>
</evidence>
<dbReference type="Pfam" id="PF00690">
    <property type="entry name" value="Cation_ATPase_N"/>
    <property type="match status" value="1"/>
</dbReference>
<keyword evidence="5" id="KW-1278">Translocase</keyword>
<evidence type="ECO:0000313" key="10">
    <source>
        <dbReference type="EMBL" id="ANP45644.1"/>
    </source>
</evidence>
<dbReference type="SFLD" id="SFLDS00003">
    <property type="entry name" value="Haloacid_Dehalogenase"/>
    <property type="match status" value="1"/>
</dbReference>
<name>A0A1B1AGG4_9PROT</name>
<dbReference type="KEGG" id="cbot:ATE48_06780"/>
<evidence type="ECO:0000256" key="7">
    <source>
        <dbReference type="ARBA" id="ARBA00023136"/>
    </source>
</evidence>
<dbReference type="Gene3D" id="2.70.150.10">
    <property type="entry name" value="Calcium-transporting ATPase, cytoplasmic transduction domain A"/>
    <property type="match status" value="1"/>
</dbReference>
<dbReference type="Gene3D" id="3.40.1110.10">
    <property type="entry name" value="Calcium-transporting ATPase, cytoplasmic domain N"/>
    <property type="match status" value="2"/>
</dbReference>
<organism evidence="10 11">
    <name type="scientific">Candidatus Viadribacter manganicus</name>
    <dbReference type="NCBI Taxonomy" id="1759059"/>
    <lineage>
        <taxon>Bacteria</taxon>
        <taxon>Pseudomonadati</taxon>
        <taxon>Pseudomonadota</taxon>
        <taxon>Alphaproteobacteria</taxon>
        <taxon>Hyphomonadales</taxon>
        <taxon>Hyphomonadaceae</taxon>
        <taxon>Candidatus Viadribacter</taxon>
    </lineage>
</organism>
<keyword evidence="2 8" id="KW-0812">Transmembrane</keyword>
<dbReference type="PRINTS" id="PR00119">
    <property type="entry name" value="CATATPASE"/>
</dbReference>
<dbReference type="InterPro" id="IPR008250">
    <property type="entry name" value="ATPase_P-typ_transduc_dom_A_sf"/>
</dbReference>
<feature type="domain" description="Cation-transporting P-type ATPase N-terminal" evidence="9">
    <location>
        <begin position="1"/>
        <end position="62"/>
    </location>
</feature>
<feature type="transmembrane region" description="Helical" evidence="8">
    <location>
        <begin position="231"/>
        <end position="252"/>
    </location>
</feature>
<dbReference type="SUPFAM" id="SSF56784">
    <property type="entry name" value="HAD-like"/>
    <property type="match status" value="1"/>
</dbReference>
<dbReference type="Gene3D" id="3.40.50.1000">
    <property type="entry name" value="HAD superfamily/HAD-like"/>
    <property type="match status" value="2"/>
</dbReference>
<keyword evidence="3" id="KW-0547">Nucleotide-binding</keyword>
<dbReference type="EMBL" id="CP013244">
    <property type="protein sequence ID" value="ANP45644.1"/>
    <property type="molecule type" value="Genomic_DNA"/>
</dbReference>
<dbReference type="OrthoDB" id="9813266at2"/>
<dbReference type="PROSITE" id="PS00154">
    <property type="entry name" value="ATPASE_E1_E2"/>
    <property type="match status" value="1"/>
</dbReference>
<feature type="transmembrane region" description="Helical" evidence="8">
    <location>
        <begin position="258"/>
        <end position="291"/>
    </location>
</feature>
<dbReference type="InterPro" id="IPR001757">
    <property type="entry name" value="P_typ_ATPase"/>
</dbReference>
<gene>
    <name evidence="10" type="ORF">ATE48_06780</name>
</gene>
<feature type="transmembrane region" description="Helical" evidence="8">
    <location>
        <begin position="635"/>
        <end position="656"/>
    </location>
</feature>
<feature type="transmembrane region" description="Helical" evidence="8">
    <location>
        <begin position="66"/>
        <end position="82"/>
    </location>
</feature>
<feature type="transmembrane region" description="Helical" evidence="8">
    <location>
        <begin position="773"/>
        <end position="801"/>
    </location>
</feature>
<dbReference type="RefSeq" id="WP_066769314.1">
    <property type="nucleotide sequence ID" value="NZ_CP013244.1"/>
</dbReference>
<dbReference type="InterPro" id="IPR023214">
    <property type="entry name" value="HAD_sf"/>
</dbReference>
<dbReference type="InParanoid" id="A0A1B1AGG4"/>
<dbReference type="NCBIfam" id="TIGR01494">
    <property type="entry name" value="ATPase_P-type"/>
    <property type="match status" value="2"/>
</dbReference>
<reference evidence="10 11" key="1">
    <citation type="submission" date="2015-11" db="EMBL/GenBank/DDBJ databases">
        <title>Whole-Genome Sequence of Candidatus Oderbacter manganicum from the National Park Lower Oder Valley, Germany.</title>
        <authorList>
            <person name="Braun B."/>
            <person name="Liere K."/>
            <person name="Szewzyk U."/>
        </authorList>
    </citation>
    <scope>NUCLEOTIDE SEQUENCE [LARGE SCALE GENOMIC DNA]</scope>
    <source>
        <strain evidence="10 11">OTSz_A_272</strain>
    </source>
</reference>
<dbReference type="SUPFAM" id="SSF81665">
    <property type="entry name" value="Calcium ATPase, transmembrane domain M"/>
    <property type="match status" value="1"/>
</dbReference>
<dbReference type="FunCoup" id="A0A1B1AGG4">
    <property type="interactions" value="243"/>
</dbReference>
<keyword evidence="6 8" id="KW-1133">Transmembrane helix</keyword>
<evidence type="ECO:0000259" key="9">
    <source>
        <dbReference type="SMART" id="SM00831"/>
    </source>
</evidence>
<evidence type="ECO:0000256" key="8">
    <source>
        <dbReference type="SAM" id="Phobius"/>
    </source>
</evidence>
<dbReference type="Pfam" id="PF00122">
    <property type="entry name" value="E1-E2_ATPase"/>
    <property type="match status" value="1"/>
</dbReference>
<dbReference type="AlphaFoldDB" id="A0A1B1AGG4"/>
<dbReference type="GO" id="GO:0015662">
    <property type="term" value="F:P-type ion transporter activity"/>
    <property type="evidence" value="ECO:0007669"/>
    <property type="project" value="UniProtKB-ARBA"/>
</dbReference>
<sequence length="835" mass="87164">MTDESPTGLSEAQACQKLAQWGANALPSPGRRGFAQIAGETMREPMFVLLLAAAGLYLFLGSLGEGVFLLLGACAAIALVVVQEARSERALLALRELAQPHARVVRDGLERKVSSREIVPGDIMLVGEGDRICADAVLIAGDILSVDESSLTGESAPVSKRLARAGEVFGEISAPPHEVSPLLFSGTLVVRGQGVARVTHTGVRSALGRIGRSLAEIDQQPTPLQRTAGKLVGLVGAFALAFCGLVVLAFGIFRGDFIAGALAGITTAIALVPEEFPMVLAVFLALGAWRLATHKVLVRRSAVIEALGGATVLCVDKTGTLTQNHMRLVRVWTKAGVASVDTALGDEGRALIACAGLASSVRPIDPMDRAIHEAAGAIGVVVGAGAIERSWPLRPDMMAVTQLWRAGDERVAAAKGAPEALFRLCGLDDGTIARLHEIIEAFAKDGLRVLGVANWRGGTTFPELPESASFAFVGLIGFLDPLREDVPGALEEARSAGIQVIMITGDHPATALAIASGAGIDVASGVMTGAALAELAFPALRQHLRQGRVFARIGPDQKLLIVEALKANGEVVAMTGDGVNDAPALEAADIGIAMGQKGADVAREAADLVLLDDGFASIVGGVRMGRRIFANLRKALIYITAIHIPIAGLALLPILLGLPQLLFPMHVVLLELAIDPTCALAFEGERSSRGAMKRPPRKPDEALFGPRQLLNAAVQGLVILVGVLTLYIYAAATLTVDQARGAAFIALVVANLTLALVDAVGAEGRILDPERRIYWIIAGVLLAVLAMVVASPLLAGIFHLAAPSAPYVLASLGVGLLSGAWHWPALRFGSWGRRA</sequence>
<proteinExistence type="predicted"/>
<dbReference type="Pfam" id="PF00689">
    <property type="entry name" value="Cation_ATPase_C"/>
    <property type="match status" value="1"/>
</dbReference>
<evidence type="ECO:0000256" key="1">
    <source>
        <dbReference type="ARBA" id="ARBA00004141"/>
    </source>
</evidence>
<feature type="transmembrane region" description="Helical" evidence="8">
    <location>
        <begin position="742"/>
        <end position="761"/>
    </location>
</feature>